<name>A0ABW0S3W3_9BURK</name>
<gene>
    <name evidence="2" type="ORF">ACFPO9_21065</name>
</gene>
<keyword evidence="1" id="KW-1133">Transmembrane helix</keyword>
<dbReference type="Proteomes" id="UP001596086">
    <property type="component" value="Unassembled WGS sequence"/>
</dbReference>
<protein>
    <submittedName>
        <fullName evidence="2">Uncharacterized protein</fullName>
    </submittedName>
</protein>
<evidence type="ECO:0000313" key="3">
    <source>
        <dbReference type="Proteomes" id="UP001596086"/>
    </source>
</evidence>
<sequence>MNPLSWLFNPKALAYLCIAAVLLGSLGTLLTFLIPDGQKIAARAVLPSEEVERSIGPAGSTLLLGMSSRYSGSAGCEDFSYLVSGRDGREIVELVEGAGADFNIVCWPKPDSQASSGRAGEFAAGDIYA</sequence>
<dbReference type="EMBL" id="JBHSMZ010000016">
    <property type="protein sequence ID" value="MFC5551016.1"/>
    <property type="molecule type" value="Genomic_DNA"/>
</dbReference>
<evidence type="ECO:0000313" key="2">
    <source>
        <dbReference type="EMBL" id="MFC5551016.1"/>
    </source>
</evidence>
<evidence type="ECO:0000256" key="1">
    <source>
        <dbReference type="SAM" id="Phobius"/>
    </source>
</evidence>
<keyword evidence="3" id="KW-1185">Reference proteome</keyword>
<keyword evidence="1" id="KW-0812">Transmembrane</keyword>
<organism evidence="2 3">
    <name type="scientific">Massilia aerilata</name>
    <dbReference type="NCBI Taxonomy" id="453817"/>
    <lineage>
        <taxon>Bacteria</taxon>
        <taxon>Pseudomonadati</taxon>
        <taxon>Pseudomonadota</taxon>
        <taxon>Betaproteobacteria</taxon>
        <taxon>Burkholderiales</taxon>
        <taxon>Oxalobacteraceae</taxon>
        <taxon>Telluria group</taxon>
        <taxon>Massilia</taxon>
    </lineage>
</organism>
<accession>A0ABW0S3W3</accession>
<feature type="transmembrane region" description="Helical" evidence="1">
    <location>
        <begin position="12"/>
        <end position="34"/>
    </location>
</feature>
<comment type="caution">
    <text evidence="2">The sequence shown here is derived from an EMBL/GenBank/DDBJ whole genome shotgun (WGS) entry which is preliminary data.</text>
</comment>
<proteinExistence type="predicted"/>
<reference evidence="3" key="1">
    <citation type="journal article" date="2019" name="Int. J. Syst. Evol. Microbiol.">
        <title>The Global Catalogue of Microorganisms (GCM) 10K type strain sequencing project: providing services to taxonomists for standard genome sequencing and annotation.</title>
        <authorList>
            <consortium name="The Broad Institute Genomics Platform"/>
            <consortium name="The Broad Institute Genome Sequencing Center for Infectious Disease"/>
            <person name="Wu L."/>
            <person name="Ma J."/>
        </authorList>
    </citation>
    <scope>NUCLEOTIDE SEQUENCE [LARGE SCALE GENOMIC DNA]</scope>
    <source>
        <strain evidence="3">CGMCC 4.5798</strain>
    </source>
</reference>
<dbReference type="RefSeq" id="WP_379774467.1">
    <property type="nucleotide sequence ID" value="NZ_JBHSMZ010000016.1"/>
</dbReference>
<keyword evidence="1" id="KW-0472">Membrane</keyword>